<feature type="compositionally biased region" description="Polar residues" evidence="1">
    <location>
        <begin position="89"/>
        <end position="100"/>
    </location>
</feature>
<evidence type="ECO:0008006" key="3">
    <source>
        <dbReference type="Google" id="ProtNLM"/>
    </source>
</evidence>
<protein>
    <recommendedName>
        <fullName evidence="3">PX domain-containing protein</fullName>
    </recommendedName>
</protein>
<dbReference type="EMBL" id="HBGO01035142">
    <property type="protein sequence ID" value="CAD9359993.1"/>
    <property type="molecule type" value="Transcribed_RNA"/>
</dbReference>
<feature type="region of interest" description="Disordered" evidence="1">
    <location>
        <begin position="312"/>
        <end position="349"/>
    </location>
</feature>
<feature type="region of interest" description="Disordered" evidence="1">
    <location>
        <begin position="180"/>
        <end position="227"/>
    </location>
</feature>
<feature type="compositionally biased region" description="Acidic residues" evidence="1">
    <location>
        <begin position="217"/>
        <end position="227"/>
    </location>
</feature>
<gene>
    <name evidence="2" type="ORF">OSIN01602_LOCUS20295</name>
</gene>
<accession>A0A7S2EW06</accession>
<sequence length="372" mass="39101">MSAYALPGSFFPPIVPPAPVAPQPPAVPLSQKYGVARGSDVPTTPAAAIEKEEEDADGFWYTGSDLIVAVKSASVDPMRLVRSLARGGSNESANDESSMGTKRGRGKPPRGVSDGKSVGAPDNSPVKAPSGAGSAHDEAVQFHLSIQFNGRKYTATRTLPRFVQLRNELVAEVRERGRAMSRRARRAAPRPPWRTSKLSFSSGEGGDGDTVASWEDNGSDGESDISDEVLPDCDITVIPELPIGNGTDEESSGGTGGSASLGFAGRGFAHLQASLRSYCPAMEGWLRQVASVVPPSASPSLARFLWEPLRAEDGAGSEGKSGGGDGGGSGDGDGNLRRRGSFHQRKKLSSCKSLATLNSIDEFEGEHEHDHF</sequence>
<evidence type="ECO:0000313" key="2">
    <source>
        <dbReference type="EMBL" id="CAD9359993.1"/>
    </source>
</evidence>
<reference evidence="2" key="1">
    <citation type="submission" date="2021-01" db="EMBL/GenBank/DDBJ databases">
        <authorList>
            <person name="Corre E."/>
            <person name="Pelletier E."/>
            <person name="Niang G."/>
            <person name="Scheremetjew M."/>
            <person name="Finn R."/>
            <person name="Kale V."/>
            <person name="Holt S."/>
            <person name="Cochrane G."/>
            <person name="Meng A."/>
            <person name="Brown T."/>
            <person name="Cohen L."/>
        </authorList>
    </citation>
    <scope>NUCLEOTIDE SEQUENCE</scope>
    <source>
        <strain evidence="2">Grunow 1884</strain>
    </source>
</reference>
<feature type="compositionally biased region" description="Basic residues" evidence="1">
    <location>
        <begin position="337"/>
        <end position="349"/>
    </location>
</feature>
<name>A0A7S2EW06_TRICV</name>
<feature type="region of interest" description="Disordered" evidence="1">
    <location>
        <begin position="85"/>
        <end position="135"/>
    </location>
</feature>
<feature type="compositionally biased region" description="Gly residues" evidence="1">
    <location>
        <begin position="316"/>
        <end position="333"/>
    </location>
</feature>
<organism evidence="2">
    <name type="scientific">Trieres chinensis</name>
    <name type="common">Marine centric diatom</name>
    <name type="synonym">Odontella sinensis</name>
    <dbReference type="NCBI Taxonomy" id="1514140"/>
    <lineage>
        <taxon>Eukaryota</taxon>
        <taxon>Sar</taxon>
        <taxon>Stramenopiles</taxon>
        <taxon>Ochrophyta</taxon>
        <taxon>Bacillariophyta</taxon>
        <taxon>Mediophyceae</taxon>
        <taxon>Biddulphiophycidae</taxon>
        <taxon>Eupodiscales</taxon>
        <taxon>Parodontellaceae</taxon>
        <taxon>Trieres</taxon>
    </lineage>
</organism>
<dbReference type="AlphaFoldDB" id="A0A7S2EW06"/>
<evidence type="ECO:0000256" key="1">
    <source>
        <dbReference type="SAM" id="MobiDB-lite"/>
    </source>
</evidence>
<proteinExistence type="predicted"/>